<proteinExistence type="predicted"/>
<name>A0A228I0I7_9BURK</name>
<sequence>MLERLRQCVAKYGWQCLTSEWMGVNSRHQFACARGHVFERVALTLLYRNSGAPVCIFCRQEDIRDRWLGKLAERGGTLLSGPFVGLFARYQIRCAAGHEWSVEGRKISEGRWCPICAHSDGTRRSCCSDGLARLHAKAQERDGKCLSSNYTIESRLYRFECAKGHRWEARANDIFRGTWCGRCAKLTTSGQVDPNGLARLQAAAREKGGVCLTDAYVGSAAKYPFRCAMGHEWVAIASQIWLGHWCRQCAGLKLRQTIDDMRALATARGGLCLSKEYQGRRTKLTWQCHRGHIWESRPINISAGTWCPQCAITNRTRRRDN</sequence>
<accession>A0A228I0I7</accession>
<evidence type="ECO:0008006" key="3">
    <source>
        <dbReference type="Google" id="ProtNLM"/>
    </source>
</evidence>
<protein>
    <recommendedName>
        <fullName evidence="3">Zinc-ribbon domain-containing protein</fullName>
    </recommendedName>
</protein>
<dbReference type="AlphaFoldDB" id="A0A228I0I7"/>
<comment type="caution">
    <text evidence="1">The sequence shown here is derived from an EMBL/GenBank/DDBJ whole genome shotgun (WGS) entry which is preliminary data.</text>
</comment>
<gene>
    <name evidence="1" type="ORF">CFB84_36795</name>
</gene>
<dbReference type="Proteomes" id="UP000214600">
    <property type="component" value="Unassembled WGS sequence"/>
</dbReference>
<reference evidence="2" key="1">
    <citation type="submission" date="2017-06" db="EMBL/GenBank/DDBJ databases">
        <authorList>
            <person name="LiPuma J."/>
            <person name="Spilker T."/>
        </authorList>
    </citation>
    <scope>NUCLEOTIDE SEQUENCE [LARGE SCALE GENOMIC DNA]</scope>
    <source>
        <strain evidence="2">AU17325</strain>
    </source>
</reference>
<reference evidence="1 2" key="2">
    <citation type="submission" date="2017-08" db="EMBL/GenBank/DDBJ databases">
        <title>WGS of novel Burkholderia cepaca complex species.</title>
        <authorList>
            <person name="Lipuma J."/>
            <person name="Spilker T."/>
        </authorList>
    </citation>
    <scope>NUCLEOTIDE SEQUENCE [LARGE SCALE GENOMIC DNA]</scope>
    <source>
        <strain evidence="1 2">AU17325</strain>
    </source>
</reference>
<dbReference type="EMBL" id="NKFA01000027">
    <property type="protein sequence ID" value="OXI35948.1"/>
    <property type="molecule type" value="Genomic_DNA"/>
</dbReference>
<evidence type="ECO:0000313" key="2">
    <source>
        <dbReference type="Proteomes" id="UP000214600"/>
    </source>
</evidence>
<organism evidence="1 2">
    <name type="scientific">Burkholderia aenigmatica</name>
    <dbReference type="NCBI Taxonomy" id="2015348"/>
    <lineage>
        <taxon>Bacteria</taxon>
        <taxon>Pseudomonadati</taxon>
        <taxon>Pseudomonadota</taxon>
        <taxon>Betaproteobacteria</taxon>
        <taxon>Burkholderiales</taxon>
        <taxon>Burkholderiaceae</taxon>
        <taxon>Burkholderia</taxon>
        <taxon>Burkholderia cepacia complex</taxon>
    </lineage>
</organism>
<dbReference type="OrthoDB" id="583824at2"/>
<evidence type="ECO:0000313" key="1">
    <source>
        <dbReference type="EMBL" id="OXI35948.1"/>
    </source>
</evidence>